<organism evidence="2 3">
    <name type="scientific">Rotaria socialis</name>
    <dbReference type="NCBI Taxonomy" id="392032"/>
    <lineage>
        <taxon>Eukaryota</taxon>
        <taxon>Metazoa</taxon>
        <taxon>Spiralia</taxon>
        <taxon>Gnathifera</taxon>
        <taxon>Rotifera</taxon>
        <taxon>Eurotatoria</taxon>
        <taxon>Bdelloidea</taxon>
        <taxon>Philodinida</taxon>
        <taxon>Philodinidae</taxon>
        <taxon>Rotaria</taxon>
    </lineage>
</organism>
<accession>A0A820WI48</accession>
<feature type="region of interest" description="Disordered" evidence="1">
    <location>
        <begin position="1"/>
        <end position="29"/>
    </location>
</feature>
<feature type="compositionally biased region" description="Polar residues" evidence="1">
    <location>
        <begin position="8"/>
        <end position="17"/>
    </location>
</feature>
<gene>
    <name evidence="2" type="ORF">TSG867_LOCUS22411</name>
</gene>
<feature type="compositionally biased region" description="Polar residues" evidence="1">
    <location>
        <begin position="54"/>
        <end position="73"/>
    </location>
</feature>
<feature type="compositionally biased region" description="Basic and acidic residues" evidence="1">
    <location>
        <begin position="98"/>
        <end position="107"/>
    </location>
</feature>
<dbReference type="AlphaFoldDB" id="A0A820WI48"/>
<evidence type="ECO:0000313" key="2">
    <source>
        <dbReference type="EMBL" id="CAF4518636.1"/>
    </source>
</evidence>
<evidence type="ECO:0000256" key="1">
    <source>
        <dbReference type="SAM" id="MobiDB-lite"/>
    </source>
</evidence>
<feature type="region of interest" description="Disordered" evidence="1">
    <location>
        <begin position="43"/>
        <end position="124"/>
    </location>
</feature>
<dbReference type="EMBL" id="CAJOBQ010001824">
    <property type="protein sequence ID" value="CAF4518636.1"/>
    <property type="molecule type" value="Genomic_DNA"/>
</dbReference>
<comment type="caution">
    <text evidence="2">The sequence shown here is derived from an EMBL/GenBank/DDBJ whole genome shotgun (WGS) entry which is preliminary data.</text>
</comment>
<name>A0A820WI48_9BILA</name>
<proteinExistence type="predicted"/>
<feature type="non-terminal residue" evidence="2">
    <location>
        <position position="1"/>
    </location>
</feature>
<evidence type="ECO:0000313" key="3">
    <source>
        <dbReference type="Proteomes" id="UP000663862"/>
    </source>
</evidence>
<dbReference type="Proteomes" id="UP000663862">
    <property type="component" value="Unassembled WGS sequence"/>
</dbReference>
<sequence>MSAKPHTKTSLFSSHLFTTKPFPPDYYKSETVTCHGLLSTYQHTVKHPSEHTKSPNQTKTSTKSDPSESAQQTKPPPHDSRETPKAGQQPTVVPLKGAPRDSGERTKPGQHRTAGAVKGLPAFV</sequence>
<reference evidence="2" key="1">
    <citation type="submission" date="2021-02" db="EMBL/GenBank/DDBJ databases">
        <authorList>
            <person name="Nowell W R."/>
        </authorList>
    </citation>
    <scope>NUCLEOTIDE SEQUENCE</scope>
</reference>
<protein>
    <submittedName>
        <fullName evidence="2">Uncharacterized protein</fullName>
    </submittedName>
</protein>